<gene>
    <name evidence="2" type="ORF">GCM10010178_39530</name>
</gene>
<keyword evidence="3" id="KW-1185">Reference proteome</keyword>
<feature type="region of interest" description="Disordered" evidence="1">
    <location>
        <begin position="67"/>
        <end position="95"/>
    </location>
</feature>
<proteinExistence type="predicted"/>
<dbReference type="Proteomes" id="UP000649573">
    <property type="component" value="Unassembled WGS sequence"/>
</dbReference>
<reference evidence="3" key="1">
    <citation type="journal article" date="2019" name="Int. J. Syst. Evol. Microbiol.">
        <title>The Global Catalogue of Microorganisms (GCM) 10K type strain sequencing project: providing services to taxonomists for standard genome sequencing and annotation.</title>
        <authorList>
            <consortium name="The Broad Institute Genomics Platform"/>
            <consortium name="The Broad Institute Genome Sequencing Center for Infectious Disease"/>
            <person name="Wu L."/>
            <person name="Ma J."/>
        </authorList>
    </citation>
    <scope>NUCLEOTIDE SEQUENCE [LARGE SCALE GENOMIC DNA]</scope>
    <source>
        <strain evidence="3">JCM 3296</strain>
    </source>
</reference>
<sequence length="95" mass="10313">MAAKPLTVAEVMGLPAVVDIVVAGRAFGLGRTTAYMLARRGEFPCRVVRVGSAYRVPTADLRRELGLESVPTPPAPGARSQPIVTKFQDKRRTRH</sequence>
<dbReference type="RefSeq" id="WP_229812725.1">
    <property type="nucleotide sequence ID" value="NZ_BMRE01000015.1"/>
</dbReference>
<comment type="caution">
    <text evidence="2">The sequence shown here is derived from an EMBL/GenBank/DDBJ whole genome shotgun (WGS) entry which is preliminary data.</text>
</comment>
<evidence type="ECO:0000256" key="1">
    <source>
        <dbReference type="SAM" id="MobiDB-lite"/>
    </source>
</evidence>
<organism evidence="2 3">
    <name type="scientific">Lentzea flava</name>
    <dbReference type="NCBI Taxonomy" id="103732"/>
    <lineage>
        <taxon>Bacteria</taxon>
        <taxon>Bacillati</taxon>
        <taxon>Actinomycetota</taxon>
        <taxon>Actinomycetes</taxon>
        <taxon>Pseudonocardiales</taxon>
        <taxon>Pseudonocardiaceae</taxon>
        <taxon>Lentzea</taxon>
    </lineage>
</organism>
<evidence type="ECO:0008006" key="4">
    <source>
        <dbReference type="Google" id="ProtNLM"/>
    </source>
</evidence>
<protein>
    <recommendedName>
        <fullName evidence="4">Helix-turn-helix domain-containing protein</fullName>
    </recommendedName>
</protein>
<evidence type="ECO:0000313" key="2">
    <source>
        <dbReference type="EMBL" id="GGU42975.1"/>
    </source>
</evidence>
<name>A0ABQ2ULF8_9PSEU</name>
<accession>A0ABQ2ULF8</accession>
<evidence type="ECO:0000313" key="3">
    <source>
        <dbReference type="Proteomes" id="UP000649573"/>
    </source>
</evidence>
<dbReference type="EMBL" id="BMRE01000015">
    <property type="protein sequence ID" value="GGU42975.1"/>
    <property type="molecule type" value="Genomic_DNA"/>
</dbReference>